<dbReference type="CDD" id="cd17928">
    <property type="entry name" value="DEXDc_SecA"/>
    <property type="match status" value="1"/>
</dbReference>
<keyword evidence="8 15" id="KW-0547">Nucleotide-binding</keyword>
<dbReference type="PROSITE" id="PS01312">
    <property type="entry name" value="SECA"/>
    <property type="match status" value="1"/>
</dbReference>
<feature type="coiled-coil region" evidence="17">
    <location>
        <begin position="476"/>
        <end position="503"/>
    </location>
</feature>
<dbReference type="PANTHER" id="PTHR30612:SF0">
    <property type="entry name" value="CHLOROPLAST PROTEIN-TRANSPORTING ATPASE"/>
    <property type="match status" value="1"/>
</dbReference>
<keyword evidence="5 15" id="KW-1003">Cell membrane</keyword>
<dbReference type="GO" id="GO:0043952">
    <property type="term" value="P:protein transport by the Sec complex"/>
    <property type="evidence" value="ECO:0007669"/>
    <property type="project" value="TreeGrafter"/>
</dbReference>
<dbReference type="InterPro" id="IPR011130">
    <property type="entry name" value="SecA_preprotein_X-link_dom"/>
</dbReference>
<dbReference type="Pfam" id="PF21090">
    <property type="entry name" value="P-loop_SecA"/>
    <property type="match status" value="2"/>
</dbReference>
<dbReference type="Pfam" id="PF01043">
    <property type="entry name" value="SecA_PP_bind"/>
    <property type="match status" value="1"/>
</dbReference>
<dbReference type="OrthoDB" id="9805579at2"/>
<dbReference type="InterPro" id="IPR001650">
    <property type="entry name" value="Helicase_C-like"/>
</dbReference>
<evidence type="ECO:0000256" key="11">
    <source>
        <dbReference type="ARBA" id="ARBA00022927"/>
    </source>
</evidence>
<dbReference type="CDD" id="cd18803">
    <property type="entry name" value="SF2_C_secA"/>
    <property type="match status" value="1"/>
</dbReference>
<evidence type="ECO:0000313" key="22">
    <source>
        <dbReference type="EMBL" id="PAP76481.1"/>
    </source>
</evidence>
<name>A0A271IYZ9_9BACT</name>
<comment type="function">
    <text evidence="15">Part of the Sec protein translocase complex. Interacts with the SecYEG preprotein conducting channel. Has a central role in coupling the hydrolysis of ATP to the transfer of proteins into and across the cell membrane, serving as an ATP-driven molecular motor driving the stepwise translocation of polypeptide chains across the membrane.</text>
</comment>
<comment type="caution">
    <text evidence="22">The sequence shown here is derived from an EMBL/GenBank/DDBJ whole genome shotgun (WGS) entry which is preliminary data.</text>
</comment>
<keyword evidence="17" id="KW-0175">Coiled coil</keyword>
<evidence type="ECO:0000259" key="19">
    <source>
        <dbReference type="PROSITE" id="PS51192"/>
    </source>
</evidence>
<dbReference type="GO" id="GO:0031522">
    <property type="term" value="C:cell envelope Sec protein transport complex"/>
    <property type="evidence" value="ECO:0007669"/>
    <property type="project" value="TreeGrafter"/>
</dbReference>
<evidence type="ECO:0000256" key="9">
    <source>
        <dbReference type="ARBA" id="ARBA00022833"/>
    </source>
</evidence>
<evidence type="ECO:0000256" key="12">
    <source>
        <dbReference type="ARBA" id="ARBA00022967"/>
    </source>
</evidence>
<proteinExistence type="inferred from homology"/>
<dbReference type="Proteomes" id="UP000216339">
    <property type="component" value="Unassembled WGS sequence"/>
</dbReference>
<evidence type="ECO:0000256" key="3">
    <source>
        <dbReference type="ARBA" id="ARBA00007650"/>
    </source>
</evidence>
<feature type="binding site" evidence="15">
    <location>
        <position position="722"/>
    </location>
    <ligand>
        <name>ATP</name>
        <dbReference type="ChEBI" id="CHEBI:30616"/>
    </ligand>
</feature>
<evidence type="ECO:0000256" key="15">
    <source>
        <dbReference type="HAMAP-Rule" id="MF_01382"/>
    </source>
</evidence>
<dbReference type="NCBIfam" id="TIGR00963">
    <property type="entry name" value="secA"/>
    <property type="match status" value="1"/>
</dbReference>
<dbReference type="FunFam" id="3.40.50.300:FF:000429">
    <property type="entry name" value="Preprotein translocase subunit SecA"/>
    <property type="match status" value="1"/>
</dbReference>
<evidence type="ECO:0000256" key="4">
    <source>
        <dbReference type="ARBA" id="ARBA00022448"/>
    </source>
</evidence>
<keyword evidence="14 15" id="KW-0472">Membrane</keyword>
<feature type="domain" description="Helicase ATP-binding" evidence="19">
    <location>
        <begin position="159"/>
        <end position="319"/>
    </location>
</feature>
<evidence type="ECO:0000256" key="1">
    <source>
        <dbReference type="ARBA" id="ARBA00001947"/>
    </source>
</evidence>
<keyword evidence="6 15" id="KW-0963">Cytoplasm</keyword>
<dbReference type="SUPFAM" id="SSF52540">
    <property type="entry name" value="P-loop containing nucleoside triphosphate hydrolases"/>
    <property type="match status" value="2"/>
</dbReference>
<dbReference type="InterPro" id="IPR000185">
    <property type="entry name" value="SecA"/>
</dbReference>
<dbReference type="InterPro" id="IPR011116">
    <property type="entry name" value="SecA_Wing/Scaffold"/>
</dbReference>
<accession>A0A271IYZ9</accession>
<dbReference type="PROSITE" id="PS51192">
    <property type="entry name" value="HELICASE_ATP_BIND_1"/>
    <property type="match status" value="1"/>
</dbReference>
<evidence type="ECO:0000256" key="14">
    <source>
        <dbReference type="ARBA" id="ARBA00023136"/>
    </source>
</evidence>
<reference evidence="22 23" key="1">
    <citation type="submission" date="2016-11" db="EMBL/GenBank/DDBJ databases">
        <title>Study of marine rhodopsin-containing bacteria.</title>
        <authorList>
            <person name="Yoshizawa S."/>
            <person name="Kumagai Y."/>
            <person name="Kogure K."/>
        </authorList>
    </citation>
    <scope>NUCLEOTIDE SEQUENCE [LARGE SCALE GENOMIC DNA]</scope>
    <source>
        <strain evidence="22 23">SAORIC-28</strain>
    </source>
</reference>
<keyword evidence="12 15" id="KW-1278">Translocase</keyword>
<evidence type="ECO:0000256" key="13">
    <source>
        <dbReference type="ARBA" id="ARBA00023010"/>
    </source>
</evidence>
<dbReference type="Pfam" id="PF02810">
    <property type="entry name" value="SEC-C"/>
    <property type="match status" value="1"/>
</dbReference>
<keyword evidence="13 15" id="KW-0811">Translocation</keyword>
<dbReference type="Gene3D" id="3.10.450.50">
    <property type="match status" value="1"/>
</dbReference>
<dbReference type="GO" id="GO:0065002">
    <property type="term" value="P:intracellular protein transmembrane transport"/>
    <property type="evidence" value="ECO:0007669"/>
    <property type="project" value="UniProtKB-UniRule"/>
</dbReference>
<dbReference type="Gene3D" id="3.90.1440.10">
    <property type="entry name" value="SecA, preprotein cross-linking domain"/>
    <property type="match status" value="1"/>
</dbReference>
<dbReference type="Gene3D" id="1.10.3060.10">
    <property type="entry name" value="Helical scaffold and wing domains of SecA"/>
    <property type="match status" value="1"/>
</dbReference>
<dbReference type="SUPFAM" id="SSF81886">
    <property type="entry name" value="Helical scaffold and wing domains of SecA"/>
    <property type="match status" value="1"/>
</dbReference>
<evidence type="ECO:0000256" key="8">
    <source>
        <dbReference type="ARBA" id="ARBA00022741"/>
    </source>
</evidence>
<dbReference type="GO" id="GO:0046872">
    <property type="term" value="F:metal ion binding"/>
    <property type="evidence" value="ECO:0007669"/>
    <property type="project" value="UniProtKB-KW"/>
</dbReference>
<dbReference type="InterPro" id="IPR014001">
    <property type="entry name" value="Helicase_ATP-bd"/>
</dbReference>
<gene>
    <name evidence="15 22" type="primary">secA</name>
    <name evidence="22" type="ORF">BSZ37_08525</name>
</gene>
<keyword evidence="23" id="KW-1185">Reference proteome</keyword>
<dbReference type="InterPro" id="IPR011115">
    <property type="entry name" value="SecA_DEAD"/>
</dbReference>
<evidence type="ECO:0000259" key="20">
    <source>
        <dbReference type="PROSITE" id="PS51194"/>
    </source>
</evidence>
<comment type="similarity">
    <text evidence="3 15 16">Belongs to the SecA family.</text>
</comment>
<dbReference type="InterPro" id="IPR020937">
    <property type="entry name" value="SecA_CS"/>
</dbReference>
<dbReference type="InterPro" id="IPR044722">
    <property type="entry name" value="SecA_SF2_C"/>
</dbReference>
<dbReference type="SMART" id="SM00957">
    <property type="entry name" value="SecA_DEAD"/>
    <property type="match status" value="1"/>
</dbReference>
<dbReference type="GO" id="GO:0017038">
    <property type="term" value="P:protein import"/>
    <property type="evidence" value="ECO:0007669"/>
    <property type="project" value="InterPro"/>
</dbReference>
<dbReference type="GO" id="GO:0006605">
    <property type="term" value="P:protein targeting"/>
    <property type="evidence" value="ECO:0007669"/>
    <property type="project" value="UniProtKB-UniRule"/>
</dbReference>
<sequence>MLKALQKIFGGDSNERELKKLWPLVDEINDHAERLQHVTDDELKARTEAFRQRIREAAAPIEAEQADVRARLLAAGGDDADADPTTGDTLTVRERQDLYARLDDLEGDWIDAVEDVLDDVLPEAFGVIKETCRRHLGKSWEAGGSEVEWQMVPFDVQLLGGVVLHRGQVAEMKTGEGKTLTSVAPIYLNALVGRGVHVVTVNPYLAQRDAEWMAPIFEFHGLTVDCIDKHPSHSPGRRGAYRADITYGTNNEFGFDYLRDNSFVVDAEQLVQRKHHYAIVDEVDSVLIDEARTPLIISGPVPQASIDEFKEFNPAVEKLVRDQQRIVAGYVSDAERKLKEADAAEEAGDKKTARTLRDEAGLALLRAQRGFPRNKKLIKLKGETGVEMLIRSVEAVYLAESAKRMPEVDEPMYFALDEAQHQIEMTDKGREAIGRSAGTDAEFFVIPDVGSEIATIERTYEEKKAALIESLQADTSLDAEKRENKLQNDLRELRNAAEESKRELYTSYAEKSERIHAVNQLLRGYTLYEKDKEYIVQDDKVMIVDEHTGRVLPGRRYSDGLHQAIEAKEKVKVQAATQTYATITIQNYFRMYAKLAGMTGTAETEAEEFGKIYSLPVVVVPTNRPIARDDDDDLIYKTKRAKYKALLDRIEEIHETGQPILVGTASVETSEQMSRLLQRAGIPHNVLNAKASRAQAEAQIVAEAGQVGAVTIATNMAGRGTDIKLGEGVKELGGLAILGTERHDSRRIDLQLRGRAGRQGDPGFSQFYVSLEDDLMRLFGHDRTAKIMDRLGMEEDEVLTHKWLTKGVERSQTKVEQNHFASRKRQLEYDDVLNAQREVIYDRRMHALEGDRLRGDILDMLRELVERVVSEHFGNGDIEEIRESMIRHLAFDPELDPAKAHSLGEDGVVEYLLDEATAHYRRKRTALAGPFYTSAKQMMENAEEDKRPKKLFVDFTDGRKVLRATVTPDAVLESKGQEINDALERAAVLSVIDEKWTEHLRDLDEVKQGVGLRAYGQKDPLIEYKMEAFRLFKELVQTVDEEVVGLVFKAGPLVQGDSQRQAARRVTQVTKPRLDANRATATQEKATPDYATQMGGDGAPSSADRDPTAKATPVTVDKSVGRNDPCPCGSGKKFKHCHGRG</sequence>
<dbReference type="GO" id="GO:0005524">
    <property type="term" value="F:ATP binding"/>
    <property type="evidence" value="ECO:0007669"/>
    <property type="project" value="UniProtKB-UniRule"/>
</dbReference>
<feature type="binding site" evidence="15">
    <location>
        <position position="157"/>
    </location>
    <ligand>
        <name>ATP</name>
        <dbReference type="ChEBI" id="CHEBI:30616"/>
    </ligand>
</feature>
<dbReference type="PROSITE" id="PS51194">
    <property type="entry name" value="HELICASE_CTER"/>
    <property type="match status" value="1"/>
</dbReference>
<dbReference type="AlphaFoldDB" id="A0A271IYZ9"/>
<dbReference type="GO" id="GO:0008564">
    <property type="term" value="F:protein-exporting ATPase activity"/>
    <property type="evidence" value="ECO:0007669"/>
    <property type="project" value="UniProtKB-EC"/>
</dbReference>
<feature type="region of interest" description="Disordered" evidence="18">
    <location>
        <begin position="1057"/>
        <end position="1141"/>
    </location>
</feature>
<evidence type="ECO:0000256" key="10">
    <source>
        <dbReference type="ARBA" id="ARBA00022840"/>
    </source>
</evidence>
<evidence type="ECO:0000256" key="7">
    <source>
        <dbReference type="ARBA" id="ARBA00022723"/>
    </source>
</evidence>
<dbReference type="PROSITE" id="PS51196">
    <property type="entry name" value="SECA_MOTOR_DEAD"/>
    <property type="match status" value="1"/>
</dbReference>
<dbReference type="RefSeq" id="WP_095510138.1">
    <property type="nucleotide sequence ID" value="NZ_MQWD01000001.1"/>
</dbReference>
<protein>
    <recommendedName>
        <fullName evidence="15 16">Protein translocase subunit SecA</fullName>
        <ecNumber evidence="15">7.4.2.8</ecNumber>
    </recommendedName>
</protein>
<comment type="cofactor">
    <cofactor evidence="1">
        <name>Zn(2+)</name>
        <dbReference type="ChEBI" id="CHEBI:29105"/>
    </cofactor>
</comment>
<keyword evidence="4 15" id="KW-0813">Transport</keyword>
<evidence type="ECO:0000256" key="18">
    <source>
        <dbReference type="SAM" id="MobiDB-lite"/>
    </source>
</evidence>
<feature type="compositionally biased region" description="Basic residues" evidence="18">
    <location>
        <begin position="1132"/>
        <end position="1141"/>
    </location>
</feature>
<evidence type="ECO:0000256" key="2">
    <source>
        <dbReference type="ARBA" id="ARBA00004170"/>
    </source>
</evidence>
<evidence type="ECO:0000259" key="21">
    <source>
        <dbReference type="PROSITE" id="PS51196"/>
    </source>
</evidence>
<dbReference type="InterPro" id="IPR004027">
    <property type="entry name" value="SEC_C_motif"/>
</dbReference>
<comment type="catalytic activity">
    <reaction evidence="15">
        <text>ATP + H2O + cellular proteinSide 1 = ADP + phosphate + cellular proteinSide 2.</text>
        <dbReference type="EC" id="7.4.2.8"/>
    </reaction>
</comment>
<keyword evidence="10 15" id="KW-0067">ATP-binding</keyword>
<dbReference type="Gene3D" id="3.40.50.300">
    <property type="entry name" value="P-loop containing nucleotide triphosphate hydrolases"/>
    <property type="match status" value="3"/>
</dbReference>
<dbReference type="GO" id="GO:0005886">
    <property type="term" value="C:plasma membrane"/>
    <property type="evidence" value="ECO:0007669"/>
    <property type="project" value="UniProtKB-SubCell"/>
</dbReference>
<evidence type="ECO:0000256" key="6">
    <source>
        <dbReference type="ARBA" id="ARBA00022490"/>
    </source>
</evidence>
<keyword evidence="7" id="KW-0479">Metal-binding</keyword>
<dbReference type="FunFam" id="3.40.50.300:FF:000246">
    <property type="entry name" value="Preprotein translocase subunit SecA"/>
    <property type="match status" value="1"/>
</dbReference>
<feature type="binding site" evidence="15">
    <location>
        <begin position="175"/>
        <end position="179"/>
    </location>
    <ligand>
        <name>ATP</name>
        <dbReference type="ChEBI" id="CHEBI:30616"/>
    </ligand>
</feature>
<dbReference type="HAMAP" id="MF_01382">
    <property type="entry name" value="SecA"/>
    <property type="match status" value="1"/>
</dbReference>
<dbReference type="EC" id="7.4.2.8" evidence="15"/>
<dbReference type="InterPro" id="IPR036670">
    <property type="entry name" value="SecA_X-link_sf"/>
</dbReference>
<organism evidence="22 23">
    <name type="scientific">Rubrivirga marina</name>
    <dbReference type="NCBI Taxonomy" id="1196024"/>
    <lineage>
        <taxon>Bacteria</taxon>
        <taxon>Pseudomonadati</taxon>
        <taxon>Rhodothermota</taxon>
        <taxon>Rhodothermia</taxon>
        <taxon>Rhodothermales</taxon>
        <taxon>Rubricoccaceae</taxon>
        <taxon>Rubrivirga</taxon>
    </lineage>
</organism>
<evidence type="ECO:0000256" key="16">
    <source>
        <dbReference type="RuleBase" id="RU003874"/>
    </source>
</evidence>
<dbReference type="GO" id="GO:0005829">
    <property type="term" value="C:cytosol"/>
    <property type="evidence" value="ECO:0007669"/>
    <property type="project" value="TreeGrafter"/>
</dbReference>
<dbReference type="InterPro" id="IPR014018">
    <property type="entry name" value="SecA_motor_DEAD"/>
</dbReference>
<feature type="domain" description="Helicase C-terminal" evidence="20">
    <location>
        <begin position="642"/>
        <end position="816"/>
    </location>
</feature>
<feature type="domain" description="SecA family profile" evidence="21">
    <location>
        <begin position="3"/>
        <end position="800"/>
    </location>
</feature>
<evidence type="ECO:0000313" key="23">
    <source>
        <dbReference type="Proteomes" id="UP000216339"/>
    </source>
</evidence>
<dbReference type="InterPro" id="IPR027417">
    <property type="entry name" value="P-loop_NTPase"/>
</dbReference>
<comment type="subunit">
    <text evidence="15">Monomer and homodimer. Part of the essential Sec protein translocation apparatus which comprises SecA, SecYEG and auxiliary proteins SecDF. Other proteins may also be involved.</text>
</comment>
<evidence type="ECO:0000256" key="5">
    <source>
        <dbReference type="ARBA" id="ARBA00022475"/>
    </source>
</evidence>
<dbReference type="Pfam" id="PF07517">
    <property type="entry name" value="SecA_DEAD"/>
    <property type="match status" value="1"/>
</dbReference>
<keyword evidence="11 15" id="KW-0653">Protein transport</keyword>
<dbReference type="SMART" id="SM00958">
    <property type="entry name" value="SecA_PP_bind"/>
    <property type="match status" value="1"/>
</dbReference>
<dbReference type="PANTHER" id="PTHR30612">
    <property type="entry name" value="SECA INNER MEMBRANE COMPONENT OF SEC PROTEIN SECRETION SYSTEM"/>
    <property type="match status" value="1"/>
</dbReference>
<dbReference type="Pfam" id="PF07516">
    <property type="entry name" value="SecA_SW"/>
    <property type="match status" value="1"/>
</dbReference>
<keyword evidence="9" id="KW-0862">Zinc</keyword>
<dbReference type="InterPro" id="IPR036266">
    <property type="entry name" value="SecA_Wing/Scaffold_sf"/>
</dbReference>
<evidence type="ECO:0000256" key="17">
    <source>
        <dbReference type="SAM" id="Coils"/>
    </source>
</evidence>
<dbReference type="SUPFAM" id="SSF81767">
    <property type="entry name" value="Pre-protein crosslinking domain of SecA"/>
    <property type="match status" value="1"/>
</dbReference>
<dbReference type="EMBL" id="MQWD01000001">
    <property type="protein sequence ID" value="PAP76481.1"/>
    <property type="molecule type" value="Genomic_DNA"/>
</dbReference>
<dbReference type="PRINTS" id="PR00906">
    <property type="entry name" value="SECA"/>
</dbReference>
<comment type="subcellular location">
    <subcellularLocation>
        <location evidence="15">Cell membrane</location>
        <topology evidence="15">Peripheral membrane protein</topology>
        <orientation evidence="15">Cytoplasmic side</orientation>
    </subcellularLocation>
    <subcellularLocation>
        <location evidence="15">Cytoplasm</location>
    </subcellularLocation>
    <subcellularLocation>
        <location evidence="2">Membrane</location>
        <topology evidence="2">Peripheral membrane protein</topology>
    </subcellularLocation>
    <text evidence="15">Distribution is 50-50.</text>
</comment>